<dbReference type="Proteomes" id="UP001633002">
    <property type="component" value="Unassembled WGS sequence"/>
</dbReference>
<proteinExistence type="predicted"/>
<dbReference type="AlphaFoldDB" id="A0ABD3H950"/>
<dbReference type="PANTHER" id="PTHR31697:SF2">
    <property type="entry name" value="INTEGRATOR COMPLEX SUBUNIT 5"/>
    <property type="match status" value="1"/>
</dbReference>
<accession>A0ABD3H950</accession>
<gene>
    <name evidence="1" type="ORF">R1sor_014142</name>
</gene>
<protein>
    <recommendedName>
        <fullName evidence="3">Nuclear pore complex protein Nup85</fullName>
    </recommendedName>
</protein>
<evidence type="ECO:0008006" key="3">
    <source>
        <dbReference type="Google" id="ProtNLM"/>
    </source>
</evidence>
<comment type="caution">
    <text evidence="1">The sequence shown here is derived from an EMBL/GenBank/DDBJ whole genome shotgun (WGS) entry which is preliminary data.</text>
</comment>
<sequence length="267" mass="29499">MREIVADAAPDLGYSYRDSVIHSHCQDWLLRLELNLTDSEISLEAVKWAISELQWMEEQDLLSSSADGGGESTDLRVDLSTWRVMLIDAGGRMDETETSSGSEMRDRVGKFIFSDDLKEAVLSAAGGEAGRRMEERIDARLDIPDCVFLTKLISHCLLVSMDQSPSNSVLASLGSYDGNGETSDWMWLHKFFVRTILPGSDSGYNSLDWLVAYMTASRGTITKLVLRDLINQLQSGGDSPAATYLPLTGVLEYAALRDEAGYRPDVV</sequence>
<dbReference type="EMBL" id="JBJQOH010000004">
    <property type="protein sequence ID" value="KAL3687833.1"/>
    <property type="molecule type" value="Genomic_DNA"/>
</dbReference>
<name>A0ABD3H950_9MARC</name>
<dbReference type="PANTHER" id="PTHR31697">
    <property type="entry name" value="INTEGRATOR COMPLEX SUBUNIT 5"/>
    <property type="match status" value="1"/>
</dbReference>
<evidence type="ECO:0000313" key="1">
    <source>
        <dbReference type="EMBL" id="KAL3687833.1"/>
    </source>
</evidence>
<keyword evidence="2" id="KW-1185">Reference proteome</keyword>
<reference evidence="1 2" key="1">
    <citation type="submission" date="2024-09" db="EMBL/GenBank/DDBJ databases">
        <title>Chromosome-scale assembly of Riccia sorocarpa.</title>
        <authorList>
            <person name="Paukszto L."/>
        </authorList>
    </citation>
    <scope>NUCLEOTIDE SEQUENCE [LARGE SCALE GENOMIC DNA]</scope>
    <source>
        <strain evidence="1">LP-2024</strain>
        <tissue evidence="1">Aerial parts of the thallus</tissue>
    </source>
</reference>
<evidence type="ECO:0000313" key="2">
    <source>
        <dbReference type="Proteomes" id="UP001633002"/>
    </source>
</evidence>
<organism evidence="1 2">
    <name type="scientific">Riccia sorocarpa</name>
    <dbReference type="NCBI Taxonomy" id="122646"/>
    <lineage>
        <taxon>Eukaryota</taxon>
        <taxon>Viridiplantae</taxon>
        <taxon>Streptophyta</taxon>
        <taxon>Embryophyta</taxon>
        <taxon>Marchantiophyta</taxon>
        <taxon>Marchantiopsida</taxon>
        <taxon>Marchantiidae</taxon>
        <taxon>Marchantiales</taxon>
        <taxon>Ricciaceae</taxon>
        <taxon>Riccia</taxon>
    </lineage>
</organism>
<dbReference type="InterPro" id="IPR040316">
    <property type="entry name" value="INTS5"/>
</dbReference>